<dbReference type="CDD" id="cd12912">
    <property type="entry name" value="PDC2_MCP_like"/>
    <property type="match status" value="1"/>
</dbReference>
<dbReference type="SMART" id="SM00387">
    <property type="entry name" value="HATPase_c"/>
    <property type="match status" value="1"/>
</dbReference>
<dbReference type="InterPro" id="IPR033479">
    <property type="entry name" value="dCache_1"/>
</dbReference>
<evidence type="ECO:0000256" key="11">
    <source>
        <dbReference type="ARBA" id="ARBA00022989"/>
    </source>
</evidence>
<dbReference type="InterPro" id="IPR003594">
    <property type="entry name" value="HATPase_dom"/>
</dbReference>
<dbReference type="EMBL" id="MHUL01000002">
    <property type="protein sequence ID" value="OHA77832.1"/>
    <property type="molecule type" value="Genomic_DNA"/>
</dbReference>
<proteinExistence type="predicted"/>
<dbReference type="CDD" id="cd00082">
    <property type="entry name" value="HisKA"/>
    <property type="match status" value="1"/>
</dbReference>
<dbReference type="PRINTS" id="PR00344">
    <property type="entry name" value="BCTRLSENSOR"/>
</dbReference>
<evidence type="ECO:0000256" key="3">
    <source>
        <dbReference type="ARBA" id="ARBA00012438"/>
    </source>
</evidence>
<keyword evidence="12" id="KW-0902">Two-component regulatory system</keyword>
<dbReference type="Pfam" id="PF00512">
    <property type="entry name" value="HisKA"/>
    <property type="match status" value="1"/>
</dbReference>
<evidence type="ECO:0000256" key="4">
    <source>
        <dbReference type="ARBA" id="ARBA00022475"/>
    </source>
</evidence>
<dbReference type="GO" id="GO:0007234">
    <property type="term" value="P:osmosensory signaling via phosphorelay pathway"/>
    <property type="evidence" value="ECO:0007669"/>
    <property type="project" value="TreeGrafter"/>
</dbReference>
<comment type="catalytic activity">
    <reaction evidence="1">
        <text>ATP + protein L-histidine = ADP + protein N-phospho-L-histidine.</text>
        <dbReference type="EC" id="2.7.13.3"/>
    </reaction>
</comment>
<evidence type="ECO:0000256" key="14">
    <source>
        <dbReference type="SAM" id="Phobius"/>
    </source>
</evidence>
<comment type="caution">
    <text evidence="17">The sequence shown here is derived from an EMBL/GenBank/DDBJ whole genome shotgun (WGS) entry which is preliminary data.</text>
</comment>
<dbReference type="InterPro" id="IPR003660">
    <property type="entry name" value="HAMP_dom"/>
</dbReference>
<reference evidence="17 18" key="1">
    <citation type="journal article" date="2016" name="Nat. Commun.">
        <title>Thousands of microbial genomes shed light on interconnected biogeochemical processes in an aquifer system.</title>
        <authorList>
            <person name="Anantharaman K."/>
            <person name="Brown C.T."/>
            <person name="Hug L.A."/>
            <person name="Sharon I."/>
            <person name="Castelle C.J."/>
            <person name="Probst A.J."/>
            <person name="Thomas B.C."/>
            <person name="Singh A."/>
            <person name="Wilkins M.J."/>
            <person name="Karaoz U."/>
            <person name="Brodie E.L."/>
            <person name="Williams K.H."/>
            <person name="Hubbard S.S."/>
            <person name="Banfield J.F."/>
        </authorList>
    </citation>
    <scope>NUCLEOTIDE SEQUENCE [LARGE SCALE GENOMIC DNA]</scope>
</reference>
<evidence type="ECO:0000256" key="1">
    <source>
        <dbReference type="ARBA" id="ARBA00000085"/>
    </source>
</evidence>
<dbReference type="Pfam" id="PF02518">
    <property type="entry name" value="HATPase_c"/>
    <property type="match status" value="1"/>
</dbReference>
<keyword evidence="5" id="KW-0597">Phosphoprotein</keyword>
<feature type="domain" description="Histidine kinase" evidence="15">
    <location>
        <begin position="354"/>
        <end position="574"/>
    </location>
</feature>
<name>A0A1G2RZX6_9BACT</name>
<evidence type="ECO:0000313" key="17">
    <source>
        <dbReference type="EMBL" id="OHA77832.1"/>
    </source>
</evidence>
<dbReference type="Gene3D" id="1.10.287.130">
    <property type="match status" value="1"/>
</dbReference>
<dbReference type="PROSITE" id="PS50885">
    <property type="entry name" value="HAMP"/>
    <property type="match status" value="1"/>
</dbReference>
<keyword evidence="10" id="KW-0067">ATP-binding</keyword>
<evidence type="ECO:0000256" key="10">
    <source>
        <dbReference type="ARBA" id="ARBA00022840"/>
    </source>
</evidence>
<dbReference type="Gene3D" id="6.10.340.10">
    <property type="match status" value="1"/>
</dbReference>
<evidence type="ECO:0000256" key="5">
    <source>
        <dbReference type="ARBA" id="ARBA00022553"/>
    </source>
</evidence>
<dbReference type="GO" id="GO:0005886">
    <property type="term" value="C:plasma membrane"/>
    <property type="evidence" value="ECO:0007669"/>
    <property type="project" value="UniProtKB-SubCell"/>
</dbReference>
<dbReference type="CDD" id="cd18773">
    <property type="entry name" value="PDC1_HK_sensor"/>
    <property type="match status" value="1"/>
</dbReference>
<keyword evidence="13 14" id="KW-0472">Membrane</keyword>
<dbReference type="Pfam" id="PF00672">
    <property type="entry name" value="HAMP"/>
    <property type="match status" value="1"/>
</dbReference>
<feature type="domain" description="HAMP" evidence="16">
    <location>
        <begin position="287"/>
        <end position="339"/>
    </location>
</feature>
<evidence type="ECO:0000256" key="7">
    <source>
        <dbReference type="ARBA" id="ARBA00022692"/>
    </source>
</evidence>
<feature type="transmembrane region" description="Helical" evidence="14">
    <location>
        <begin position="263"/>
        <end position="285"/>
    </location>
</feature>
<dbReference type="Proteomes" id="UP000178222">
    <property type="component" value="Unassembled WGS sequence"/>
</dbReference>
<dbReference type="InterPro" id="IPR004358">
    <property type="entry name" value="Sig_transdc_His_kin-like_C"/>
</dbReference>
<dbReference type="GO" id="GO:0000156">
    <property type="term" value="F:phosphorelay response regulator activity"/>
    <property type="evidence" value="ECO:0007669"/>
    <property type="project" value="TreeGrafter"/>
</dbReference>
<keyword evidence="8" id="KW-0547">Nucleotide-binding</keyword>
<dbReference type="AlphaFoldDB" id="A0A1G2RZX6"/>
<dbReference type="SMART" id="SM00388">
    <property type="entry name" value="HisKA"/>
    <property type="match status" value="1"/>
</dbReference>
<dbReference type="Pfam" id="PF02743">
    <property type="entry name" value="dCache_1"/>
    <property type="match status" value="1"/>
</dbReference>
<dbReference type="InterPro" id="IPR003661">
    <property type="entry name" value="HisK_dim/P_dom"/>
</dbReference>
<keyword evidence="9" id="KW-0418">Kinase</keyword>
<accession>A0A1G2RZX6</accession>
<evidence type="ECO:0000256" key="13">
    <source>
        <dbReference type="ARBA" id="ARBA00023136"/>
    </source>
</evidence>
<keyword evidence="7 14" id="KW-0812">Transmembrane</keyword>
<dbReference type="SUPFAM" id="SSF158472">
    <property type="entry name" value="HAMP domain-like"/>
    <property type="match status" value="1"/>
</dbReference>
<dbReference type="PROSITE" id="PS50109">
    <property type="entry name" value="HIS_KIN"/>
    <property type="match status" value="1"/>
</dbReference>
<dbReference type="SUPFAM" id="SSF47384">
    <property type="entry name" value="Homodimeric domain of signal transducing histidine kinase"/>
    <property type="match status" value="1"/>
</dbReference>
<keyword evidence="6" id="KW-0808">Transferase</keyword>
<keyword evidence="11 14" id="KW-1133">Transmembrane helix</keyword>
<comment type="subcellular location">
    <subcellularLocation>
        <location evidence="2">Cell membrane</location>
        <topology evidence="2">Multi-pass membrane protein</topology>
    </subcellularLocation>
</comment>
<evidence type="ECO:0000259" key="16">
    <source>
        <dbReference type="PROSITE" id="PS50885"/>
    </source>
</evidence>
<dbReference type="InterPro" id="IPR036097">
    <property type="entry name" value="HisK_dim/P_sf"/>
</dbReference>
<protein>
    <recommendedName>
        <fullName evidence="3">histidine kinase</fullName>
        <ecNumber evidence="3">2.7.13.3</ecNumber>
    </recommendedName>
</protein>
<evidence type="ECO:0000256" key="12">
    <source>
        <dbReference type="ARBA" id="ARBA00023012"/>
    </source>
</evidence>
<organism evidence="17 18">
    <name type="scientific">Candidatus Wildermuthbacteria bacterium RIFCSPLOWO2_02_FULL_47_9c</name>
    <dbReference type="NCBI Taxonomy" id="1802466"/>
    <lineage>
        <taxon>Bacteria</taxon>
        <taxon>Candidatus Wildermuthiibacteriota</taxon>
    </lineage>
</organism>
<dbReference type="SUPFAM" id="SSF55874">
    <property type="entry name" value="ATPase domain of HSP90 chaperone/DNA topoisomerase II/histidine kinase"/>
    <property type="match status" value="1"/>
</dbReference>
<dbReference type="InterPro" id="IPR036890">
    <property type="entry name" value="HATPase_C_sf"/>
</dbReference>
<evidence type="ECO:0000259" key="15">
    <source>
        <dbReference type="PROSITE" id="PS50109"/>
    </source>
</evidence>
<evidence type="ECO:0000256" key="8">
    <source>
        <dbReference type="ARBA" id="ARBA00022741"/>
    </source>
</evidence>
<dbReference type="EC" id="2.7.13.3" evidence="3"/>
<dbReference type="InterPro" id="IPR005467">
    <property type="entry name" value="His_kinase_dom"/>
</dbReference>
<evidence type="ECO:0000256" key="2">
    <source>
        <dbReference type="ARBA" id="ARBA00004651"/>
    </source>
</evidence>
<dbReference type="PANTHER" id="PTHR42878:SF7">
    <property type="entry name" value="SENSOR HISTIDINE KINASE GLRK"/>
    <property type="match status" value="1"/>
</dbReference>
<dbReference type="CDD" id="cd00075">
    <property type="entry name" value="HATPase"/>
    <property type="match status" value="1"/>
</dbReference>
<dbReference type="Gene3D" id="3.30.565.10">
    <property type="entry name" value="Histidine kinase-like ATPase, C-terminal domain"/>
    <property type="match status" value="1"/>
</dbReference>
<dbReference type="Gene3D" id="3.30.450.20">
    <property type="entry name" value="PAS domain"/>
    <property type="match status" value="1"/>
</dbReference>
<dbReference type="CDD" id="cd06225">
    <property type="entry name" value="HAMP"/>
    <property type="match status" value="1"/>
</dbReference>
<dbReference type="SMART" id="SM00304">
    <property type="entry name" value="HAMP"/>
    <property type="match status" value="1"/>
</dbReference>
<evidence type="ECO:0000256" key="9">
    <source>
        <dbReference type="ARBA" id="ARBA00022777"/>
    </source>
</evidence>
<gene>
    <name evidence="17" type="ORF">A3J30_02775</name>
</gene>
<dbReference type="GO" id="GO:0030295">
    <property type="term" value="F:protein kinase activator activity"/>
    <property type="evidence" value="ECO:0007669"/>
    <property type="project" value="TreeGrafter"/>
</dbReference>
<sequence length="583" mass="65662">MSSSILRFYDTQRHAAVERQARIAKSTAQEIANFLAIQFLRAQEVVLLQPELMQDGVVRSIVMEQLLFKNDSFVDLSLINADGQEIARKHRYRVIREDDLRDLSASEVFQAARQRKAYLSDVYFDQGRPLFLIGDGIYNRRNELQGVALAEVDARIMQQVVSETTIAQEGGRAYIVNADGIVVAHPDISTVLARRDLSFLPIVAALKLAPAETSATVYQNELGEDMLGFWAPIVVQLDDPTETLWYVIAEENASLAFRRAREVVWFSFVALVLAGVLAVGGALFISRRIVMPIEVIQRLAMRIGKGDFGQRVTVHTHDEIEELARGFNQMAERLLEGKERNEQVSRMKSEFLAITAHQLRTPLSASKWVLRMILDGDVGPLKKPQKELLEKGYMVNERMITLVNDLLDVVRIEEGKFEYAFKKGAISGIIEDVAKETKAVADKKGIRLSFHKPAQELPQVALDAQKFRLAVSNIVDNAVRYTKEGGRVDIELTFHDDEILVLVKDTGIGIPKKWLDRVFTKFFRADNAVKMQTDGSGLGLFIAKNIIEKHGGRIWFESEEGKGTTVYFTVPVREKASRTNRIS</sequence>
<evidence type="ECO:0000256" key="6">
    <source>
        <dbReference type="ARBA" id="ARBA00022679"/>
    </source>
</evidence>
<dbReference type="FunFam" id="3.30.565.10:FF:000006">
    <property type="entry name" value="Sensor histidine kinase WalK"/>
    <property type="match status" value="1"/>
</dbReference>
<dbReference type="PANTHER" id="PTHR42878">
    <property type="entry name" value="TWO-COMPONENT HISTIDINE KINASE"/>
    <property type="match status" value="1"/>
</dbReference>
<keyword evidence="4" id="KW-1003">Cell membrane</keyword>
<dbReference type="GO" id="GO:0000155">
    <property type="term" value="F:phosphorelay sensor kinase activity"/>
    <property type="evidence" value="ECO:0007669"/>
    <property type="project" value="InterPro"/>
</dbReference>
<dbReference type="InterPro" id="IPR050351">
    <property type="entry name" value="BphY/WalK/GraS-like"/>
</dbReference>
<evidence type="ECO:0000313" key="18">
    <source>
        <dbReference type="Proteomes" id="UP000178222"/>
    </source>
</evidence>